<keyword evidence="5" id="KW-0503">Monooxygenase</keyword>
<dbReference type="Proteomes" id="UP001603857">
    <property type="component" value="Unassembled WGS sequence"/>
</dbReference>
<keyword evidence="6" id="KW-0472">Membrane</keyword>
<dbReference type="GO" id="GO:0004497">
    <property type="term" value="F:monooxygenase activity"/>
    <property type="evidence" value="ECO:0007669"/>
    <property type="project" value="UniProtKB-KW"/>
</dbReference>
<evidence type="ECO:0008006" key="9">
    <source>
        <dbReference type="Google" id="ProtNLM"/>
    </source>
</evidence>
<dbReference type="PRINTS" id="PR00463">
    <property type="entry name" value="EP450I"/>
</dbReference>
<dbReference type="InterPro" id="IPR001128">
    <property type="entry name" value="Cyt_P450"/>
</dbReference>
<evidence type="ECO:0000256" key="1">
    <source>
        <dbReference type="ARBA" id="ARBA00010617"/>
    </source>
</evidence>
<protein>
    <recommendedName>
        <fullName evidence="9">Cytochrome P450</fullName>
    </recommendedName>
</protein>
<name>A0ABD1MFX5_9FABA</name>
<evidence type="ECO:0000313" key="7">
    <source>
        <dbReference type="EMBL" id="KAL2334651.1"/>
    </source>
</evidence>
<feature type="transmembrane region" description="Helical" evidence="6">
    <location>
        <begin position="12"/>
        <end position="36"/>
    </location>
</feature>
<dbReference type="GO" id="GO:0046872">
    <property type="term" value="F:metal ion binding"/>
    <property type="evidence" value="ECO:0007669"/>
    <property type="project" value="UniProtKB-KW"/>
</dbReference>
<dbReference type="PRINTS" id="PR00385">
    <property type="entry name" value="P450"/>
</dbReference>
<dbReference type="PANTHER" id="PTHR47955:SF15">
    <property type="entry name" value="CYTOCHROME P450 71A2-LIKE"/>
    <property type="match status" value="1"/>
</dbReference>
<dbReference type="Pfam" id="PF00067">
    <property type="entry name" value="p450"/>
    <property type="match status" value="2"/>
</dbReference>
<dbReference type="PANTHER" id="PTHR47955">
    <property type="entry name" value="CYTOCHROME P450 FAMILY 71 PROTEIN"/>
    <property type="match status" value="1"/>
</dbReference>
<evidence type="ECO:0000256" key="6">
    <source>
        <dbReference type="SAM" id="Phobius"/>
    </source>
</evidence>
<dbReference type="FunFam" id="1.10.630.10:FF:000011">
    <property type="entry name" value="Cytochrome P450 83B1"/>
    <property type="match status" value="1"/>
</dbReference>
<dbReference type="AlphaFoldDB" id="A0ABD1MFX5"/>
<proteinExistence type="inferred from homology"/>
<sequence length="494" mass="55407">MSNFLKESSSLWFFLSTIALFFLLVFPTMTILINLLSKLNSNSSKSTPPSPPKLPIIGNLHQLGTSHHRTLQSLAQTYGPLMLLHFGNVPVLVVSTAESAREVLKIHDHAFCNGPRRRMFDTFWYGPTGIASAAYGHYWRQVKSICVLHLLSGKKLRPVNLTELLSEVTNDIVCRCFIGRRGRARELRGPISEMEELLGASVLGDYVPWLGWLGRVNGVYGRAERVAKKIDEFLDEVVEDHISKRGDDEDGDAGERQNDFVDILLWIQKTNSNTGFQIDKTIMKLWSCFQKDMFAAGSDTTLAVLEWAMTELLRHPNVMQKLQDEGRDVAGDRTHTTEDDLNRMPYLKTVIKEILRLHPPSPILIPRECMQDAKVLGYEIAAGTQVLVNAWAISTDPSYWDDPLEFQPERFLKSGIDIKGHDFQLIPFGAGRRGCPGIAFAMIVNELVLANIVHQFDWEVPAGVLGDQASDMSETTGLTVHKKFPLLALASPHM</sequence>
<keyword evidence="4 5" id="KW-0349">Heme</keyword>
<dbReference type="CDD" id="cd11072">
    <property type="entry name" value="CYP71-like"/>
    <property type="match status" value="1"/>
</dbReference>
<dbReference type="Gene3D" id="1.10.630.10">
    <property type="entry name" value="Cytochrome P450"/>
    <property type="match status" value="1"/>
</dbReference>
<reference evidence="7 8" key="1">
    <citation type="submission" date="2024-08" db="EMBL/GenBank/DDBJ databases">
        <title>Insights into the chromosomal genome structure of Flemingia macrophylla.</title>
        <authorList>
            <person name="Ding Y."/>
            <person name="Zhao Y."/>
            <person name="Bi W."/>
            <person name="Wu M."/>
            <person name="Zhao G."/>
            <person name="Gong Y."/>
            <person name="Li W."/>
            <person name="Zhang P."/>
        </authorList>
    </citation>
    <scope>NUCLEOTIDE SEQUENCE [LARGE SCALE GENOMIC DNA]</scope>
    <source>
        <strain evidence="7">DYQJB</strain>
        <tissue evidence="7">Leaf</tissue>
    </source>
</reference>
<keyword evidence="6" id="KW-1133">Transmembrane helix</keyword>
<dbReference type="PROSITE" id="PS00086">
    <property type="entry name" value="CYTOCHROME_P450"/>
    <property type="match status" value="1"/>
</dbReference>
<comment type="similarity">
    <text evidence="1 5">Belongs to the cytochrome P450 family.</text>
</comment>
<dbReference type="InterPro" id="IPR017972">
    <property type="entry name" value="Cyt_P450_CS"/>
</dbReference>
<dbReference type="InterPro" id="IPR002401">
    <property type="entry name" value="Cyt_P450_E_grp-I"/>
</dbReference>
<gene>
    <name evidence="7" type="ORF">Fmac_015864</name>
</gene>
<keyword evidence="3 4" id="KW-0408">Iron</keyword>
<keyword evidence="8" id="KW-1185">Reference proteome</keyword>
<dbReference type="EMBL" id="JBGMDY010000005">
    <property type="protein sequence ID" value="KAL2334651.1"/>
    <property type="molecule type" value="Genomic_DNA"/>
</dbReference>
<keyword evidence="2 4" id="KW-0479">Metal-binding</keyword>
<evidence type="ECO:0000313" key="8">
    <source>
        <dbReference type="Proteomes" id="UP001603857"/>
    </source>
</evidence>
<comment type="caution">
    <text evidence="7">The sequence shown here is derived from an EMBL/GenBank/DDBJ whole genome shotgun (WGS) entry which is preliminary data.</text>
</comment>
<feature type="binding site" description="axial binding residue" evidence="4">
    <location>
        <position position="435"/>
    </location>
    <ligand>
        <name>heme</name>
        <dbReference type="ChEBI" id="CHEBI:30413"/>
    </ligand>
    <ligandPart>
        <name>Fe</name>
        <dbReference type="ChEBI" id="CHEBI:18248"/>
    </ligandPart>
</feature>
<evidence type="ECO:0000256" key="4">
    <source>
        <dbReference type="PIRSR" id="PIRSR602401-1"/>
    </source>
</evidence>
<evidence type="ECO:0000256" key="5">
    <source>
        <dbReference type="RuleBase" id="RU000461"/>
    </source>
</evidence>
<evidence type="ECO:0000256" key="2">
    <source>
        <dbReference type="ARBA" id="ARBA00022723"/>
    </source>
</evidence>
<evidence type="ECO:0000256" key="3">
    <source>
        <dbReference type="ARBA" id="ARBA00023004"/>
    </source>
</evidence>
<accession>A0ABD1MFX5</accession>
<comment type="cofactor">
    <cofactor evidence="4">
        <name>heme</name>
        <dbReference type="ChEBI" id="CHEBI:30413"/>
    </cofactor>
</comment>
<organism evidence="7 8">
    <name type="scientific">Flemingia macrophylla</name>
    <dbReference type="NCBI Taxonomy" id="520843"/>
    <lineage>
        <taxon>Eukaryota</taxon>
        <taxon>Viridiplantae</taxon>
        <taxon>Streptophyta</taxon>
        <taxon>Embryophyta</taxon>
        <taxon>Tracheophyta</taxon>
        <taxon>Spermatophyta</taxon>
        <taxon>Magnoliopsida</taxon>
        <taxon>eudicotyledons</taxon>
        <taxon>Gunneridae</taxon>
        <taxon>Pentapetalae</taxon>
        <taxon>rosids</taxon>
        <taxon>fabids</taxon>
        <taxon>Fabales</taxon>
        <taxon>Fabaceae</taxon>
        <taxon>Papilionoideae</taxon>
        <taxon>50 kb inversion clade</taxon>
        <taxon>NPAAA clade</taxon>
        <taxon>indigoferoid/millettioid clade</taxon>
        <taxon>Phaseoleae</taxon>
        <taxon>Flemingia</taxon>
    </lineage>
</organism>
<keyword evidence="6" id="KW-0812">Transmembrane</keyword>
<dbReference type="InterPro" id="IPR036396">
    <property type="entry name" value="Cyt_P450_sf"/>
</dbReference>
<keyword evidence="5" id="KW-0560">Oxidoreductase</keyword>
<dbReference type="SUPFAM" id="SSF48264">
    <property type="entry name" value="Cytochrome P450"/>
    <property type="match status" value="1"/>
</dbReference>